<organism evidence="9 10">
    <name type="scientific">SAR86 cluster bacterium</name>
    <dbReference type="NCBI Taxonomy" id="2030880"/>
    <lineage>
        <taxon>Bacteria</taxon>
        <taxon>Pseudomonadati</taxon>
        <taxon>Pseudomonadota</taxon>
        <taxon>Gammaproteobacteria</taxon>
        <taxon>SAR86 cluster</taxon>
    </lineage>
</organism>
<dbReference type="AlphaFoldDB" id="A0A368BV03"/>
<sequence length="347" mass="39950">MKYIFLIFFISFLSSSDMKKVYVYEDGIERHYLIYVPDAYNKDIKTNIVFGIHGYGGTASGFESELTGGFNKLADKHNFIAVYPESTFFYDKENTLITTFNDIIRQTNYEEISNNCLADDKRLIYPKFPNCDRGRCGWAPCVDDTKFIKNLIDKLKIEFNVKDVYLIGNSTGGMFVNSYVCKYPESIKTAISVNGLPRDGFACTPDVPVNFISYASFNDETIPPIEKIAFDGLFYENHSNFIDKWTKKFNCKNLKEVTFKHYEEFEEKTYSECTDDIKIMSILNLDSDHMWPEAGYNKDTGISSYTNFGSCVGDIQSDLNAPKCYRSNDRWGSEYILEKLFSLDHSN</sequence>
<evidence type="ECO:0000313" key="10">
    <source>
        <dbReference type="Proteomes" id="UP000253307"/>
    </source>
</evidence>
<evidence type="ECO:0000256" key="1">
    <source>
        <dbReference type="ARBA" id="ARBA00004613"/>
    </source>
</evidence>
<evidence type="ECO:0000313" key="9">
    <source>
        <dbReference type="EMBL" id="RCL40546.1"/>
    </source>
</evidence>
<comment type="caution">
    <text evidence="9">The sequence shown here is derived from an EMBL/GenBank/DDBJ whole genome shotgun (WGS) entry which is preliminary data.</text>
</comment>
<proteinExistence type="predicted"/>
<dbReference type="InterPro" id="IPR043595">
    <property type="entry name" value="FaeB/C/D"/>
</dbReference>
<evidence type="ECO:0000256" key="5">
    <source>
        <dbReference type="ARBA" id="ARBA00022801"/>
    </source>
</evidence>
<accession>A0A368BV03</accession>
<dbReference type="SUPFAM" id="SSF53474">
    <property type="entry name" value="alpha/beta-Hydrolases"/>
    <property type="match status" value="1"/>
</dbReference>
<dbReference type="Pfam" id="PF00561">
    <property type="entry name" value="Abhydrolase_1"/>
    <property type="match status" value="1"/>
</dbReference>
<dbReference type="Proteomes" id="UP000253307">
    <property type="component" value="Unassembled WGS sequence"/>
</dbReference>
<gene>
    <name evidence="9" type="ORF">DBW96_03385</name>
</gene>
<dbReference type="EMBL" id="QOPE01000024">
    <property type="protein sequence ID" value="RCL40546.1"/>
    <property type="molecule type" value="Genomic_DNA"/>
</dbReference>
<feature type="domain" description="AB hydrolase-1" evidence="8">
    <location>
        <begin position="114"/>
        <end position="223"/>
    </location>
</feature>
<evidence type="ECO:0000256" key="3">
    <source>
        <dbReference type="ARBA" id="ARBA00022651"/>
    </source>
</evidence>
<dbReference type="GO" id="GO:0005576">
    <property type="term" value="C:extracellular region"/>
    <property type="evidence" value="ECO:0007669"/>
    <property type="project" value="UniProtKB-SubCell"/>
</dbReference>
<dbReference type="InterPro" id="IPR000073">
    <property type="entry name" value="AB_hydrolase_1"/>
</dbReference>
<keyword evidence="4" id="KW-0732">Signal</keyword>
<keyword evidence="5 9" id="KW-0378">Hydrolase</keyword>
<dbReference type="GO" id="GO:0030600">
    <property type="term" value="F:feruloyl esterase activity"/>
    <property type="evidence" value="ECO:0007669"/>
    <property type="project" value="InterPro"/>
</dbReference>
<evidence type="ECO:0000256" key="4">
    <source>
        <dbReference type="ARBA" id="ARBA00022729"/>
    </source>
</evidence>
<keyword evidence="3" id="KW-0858">Xylan degradation</keyword>
<name>A0A368BV03_9GAMM</name>
<dbReference type="PANTHER" id="PTHR38050:SF2">
    <property type="entry name" value="FERULOYL ESTERASE C-RELATED"/>
    <property type="match status" value="1"/>
</dbReference>
<dbReference type="PANTHER" id="PTHR38050">
    <property type="match status" value="1"/>
</dbReference>
<protein>
    <submittedName>
        <fullName evidence="9">Alpha/beta fold hydrolase</fullName>
    </submittedName>
</protein>
<dbReference type="GO" id="GO:0045493">
    <property type="term" value="P:xylan catabolic process"/>
    <property type="evidence" value="ECO:0007669"/>
    <property type="project" value="UniProtKB-KW"/>
</dbReference>
<evidence type="ECO:0000256" key="2">
    <source>
        <dbReference type="ARBA" id="ARBA00022525"/>
    </source>
</evidence>
<dbReference type="Gene3D" id="3.40.50.1820">
    <property type="entry name" value="alpha/beta hydrolase"/>
    <property type="match status" value="1"/>
</dbReference>
<keyword evidence="2" id="KW-0964">Secreted</keyword>
<comment type="subcellular location">
    <subcellularLocation>
        <location evidence="1">Secreted</location>
    </subcellularLocation>
</comment>
<evidence type="ECO:0000256" key="6">
    <source>
        <dbReference type="ARBA" id="ARBA00023277"/>
    </source>
</evidence>
<reference evidence="9 10" key="1">
    <citation type="journal article" date="2018" name="Microbiome">
        <title>Fine metagenomic profile of the Mediterranean stratified and mixed water columns revealed by assembly and recruitment.</title>
        <authorList>
            <person name="Haro-Moreno J.M."/>
            <person name="Lopez-Perez M."/>
            <person name="De La Torre J.R."/>
            <person name="Picazo A."/>
            <person name="Camacho A."/>
            <person name="Rodriguez-Valera F."/>
        </authorList>
    </citation>
    <scope>NUCLEOTIDE SEQUENCE [LARGE SCALE GENOMIC DNA]</scope>
    <source>
        <strain evidence="9">MED-G82</strain>
    </source>
</reference>
<keyword evidence="7" id="KW-0624">Polysaccharide degradation</keyword>
<evidence type="ECO:0000256" key="7">
    <source>
        <dbReference type="ARBA" id="ARBA00023326"/>
    </source>
</evidence>
<dbReference type="InterPro" id="IPR029058">
    <property type="entry name" value="AB_hydrolase_fold"/>
</dbReference>
<evidence type="ECO:0000259" key="8">
    <source>
        <dbReference type="Pfam" id="PF00561"/>
    </source>
</evidence>
<keyword evidence="6" id="KW-0119">Carbohydrate metabolism</keyword>